<comment type="caution">
    <text evidence="3">The sequence shown here is derived from an EMBL/GenBank/DDBJ whole genome shotgun (WGS) entry which is preliminary data.</text>
</comment>
<keyword evidence="4" id="KW-1185">Reference proteome</keyword>
<name>A0A316J9M0_9HYPH</name>
<dbReference type="Pfam" id="PF04023">
    <property type="entry name" value="FeoA"/>
    <property type="match status" value="1"/>
</dbReference>
<dbReference type="GO" id="GO:0046914">
    <property type="term" value="F:transition metal ion binding"/>
    <property type="evidence" value="ECO:0007669"/>
    <property type="project" value="InterPro"/>
</dbReference>
<dbReference type="PANTHER" id="PTHR42954:SF2">
    <property type="entry name" value="FE(2+) TRANSPORT PROTEIN A"/>
    <property type="match status" value="1"/>
</dbReference>
<dbReference type="InterPro" id="IPR008988">
    <property type="entry name" value="Transcriptional_repressor_C"/>
</dbReference>
<dbReference type="AlphaFoldDB" id="A0A316J9M0"/>
<reference evidence="3 4" key="1">
    <citation type="submission" date="2018-05" db="EMBL/GenBank/DDBJ databases">
        <title>Comparative genomic sequence analysis between strain HN4 and CCM 8460T (Falsochrobactrum ovis) will provide more evidence to prove that HN4 is a new species of Falsochrobactrum.</title>
        <authorList>
            <person name="Lyu W."/>
            <person name="Sun L."/>
            <person name="Yao L."/>
        </authorList>
    </citation>
    <scope>NUCLEOTIDE SEQUENCE [LARGE SCALE GENOMIC DNA]</scope>
    <source>
        <strain evidence="3 4">HN4</strain>
    </source>
</reference>
<protein>
    <recommendedName>
        <fullName evidence="2">Ferrous iron transporter FeoA-like domain-containing protein</fullName>
    </recommendedName>
</protein>
<gene>
    <name evidence="3" type="ORF">DKP76_06130</name>
</gene>
<dbReference type="SUPFAM" id="SSF50037">
    <property type="entry name" value="C-terminal domain of transcriptional repressors"/>
    <property type="match status" value="1"/>
</dbReference>
<proteinExistence type="predicted"/>
<feature type="domain" description="Ferrous iron transporter FeoA-like" evidence="2">
    <location>
        <begin position="4"/>
        <end position="85"/>
    </location>
</feature>
<accession>A0A316J9M0</accession>
<dbReference type="RefSeq" id="WP_109705556.1">
    <property type="nucleotide sequence ID" value="NZ_QGDB01000002.1"/>
</dbReference>
<dbReference type="Proteomes" id="UP000245865">
    <property type="component" value="Unassembled WGS sequence"/>
</dbReference>
<evidence type="ECO:0000313" key="3">
    <source>
        <dbReference type="EMBL" id="PWL18657.1"/>
    </source>
</evidence>
<evidence type="ECO:0000259" key="2">
    <source>
        <dbReference type="SMART" id="SM00899"/>
    </source>
</evidence>
<organism evidence="3 4">
    <name type="scientific">Falsochrobactrum shanghaiense</name>
    <dbReference type="NCBI Taxonomy" id="2201899"/>
    <lineage>
        <taxon>Bacteria</taxon>
        <taxon>Pseudomonadati</taxon>
        <taxon>Pseudomonadota</taxon>
        <taxon>Alphaproteobacteria</taxon>
        <taxon>Hyphomicrobiales</taxon>
        <taxon>Brucellaceae</taxon>
        <taxon>Falsochrobactrum</taxon>
    </lineage>
</organism>
<dbReference type="SMART" id="SM00899">
    <property type="entry name" value="FeoA"/>
    <property type="match status" value="1"/>
</dbReference>
<dbReference type="InterPro" id="IPR007167">
    <property type="entry name" value="Fe-transptr_FeoA-like"/>
</dbReference>
<dbReference type="Gene3D" id="2.30.30.90">
    <property type="match status" value="1"/>
</dbReference>
<keyword evidence="1" id="KW-0408">Iron</keyword>
<dbReference type="OrthoDB" id="7173531at2"/>
<evidence type="ECO:0000313" key="4">
    <source>
        <dbReference type="Proteomes" id="UP000245865"/>
    </source>
</evidence>
<sequence>MTLAQLGMAPCGYHGFIHCIDVSNVSSSLKPEEIERRLLELGFIEGAEISILHEGPIGRDPIAVNVSGTTVALRRNEAMAILVHESPCHARFHSPENSPPRTGRCTQLR</sequence>
<dbReference type="EMBL" id="QGDB01000002">
    <property type="protein sequence ID" value="PWL18657.1"/>
    <property type="molecule type" value="Genomic_DNA"/>
</dbReference>
<dbReference type="InterPro" id="IPR052713">
    <property type="entry name" value="FeoA"/>
</dbReference>
<evidence type="ECO:0000256" key="1">
    <source>
        <dbReference type="ARBA" id="ARBA00023004"/>
    </source>
</evidence>
<dbReference type="PANTHER" id="PTHR42954">
    <property type="entry name" value="FE(2+) TRANSPORT PROTEIN A"/>
    <property type="match status" value="1"/>
</dbReference>
<dbReference type="InterPro" id="IPR038157">
    <property type="entry name" value="FeoA_core_dom"/>
</dbReference>